<dbReference type="EMBL" id="LAZR01057714">
    <property type="protein sequence ID" value="KKK71483.1"/>
    <property type="molecule type" value="Genomic_DNA"/>
</dbReference>
<feature type="non-terminal residue" evidence="1">
    <location>
        <position position="31"/>
    </location>
</feature>
<sequence>MAQRFPITEARQELGFIPTRAVRANIDTRTA</sequence>
<dbReference type="AlphaFoldDB" id="A0A0F8XRB2"/>
<gene>
    <name evidence="1" type="ORF">LCGC14_2913480</name>
</gene>
<organism evidence="1">
    <name type="scientific">marine sediment metagenome</name>
    <dbReference type="NCBI Taxonomy" id="412755"/>
    <lineage>
        <taxon>unclassified sequences</taxon>
        <taxon>metagenomes</taxon>
        <taxon>ecological metagenomes</taxon>
    </lineage>
</organism>
<name>A0A0F8XRB2_9ZZZZ</name>
<accession>A0A0F8XRB2</accession>
<comment type="caution">
    <text evidence="1">The sequence shown here is derived from an EMBL/GenBank/DDBJ whole genome shotgun (WGS) entry which is preliminary data.</text>
</comment>
<reference evidence="1" key="1">
    <citation type="journal article" date="2015" name="Nature">
        <title>Complex archaea that bridge the gap between prokaryotes and eukaryotes.</title>
        <authorList>
            <person name="Spang A."/>
            <person name="Saw J.H."/>
            <person name="Jorgensen S.L."/>
            <person name="Zaremba-Niedzwiedzka K."/>
            <person name="Martijn J."/>
            <person name="Lind A.E."/>
            <person name="van Eijk R."/>
            <person name="Schleper C."/>
            <person name="Guy L."/>
            <person name="Ettema T.J."/>
        </authorList>
    </citation>
    <scope>NUCLEOTIDE SEQUENCE</scope>
</reference>
<protein>
    <submittedName>
        <fullName evidence="1">Uncharacterized protein</fullName>
    </submittedName>
</protein>
<proteinExistence type="predicted"/>
<evidence type="ECO:0000313" key="1">
    <source>
        <dbReference type="EMBL" id="KKK71483.1"/>
    </source>
</evidence>